<dbReference type="Proteomes" id="UP000265719">
    <property type="component" value="Chromosome"/>
</dbReference>
<dbReference type="RefSeq" id="WP_068688831.1">
    <property type="nucleotide sequence ID" value="NZ_CP063196.1"/>
</dbReference>
<feature type="region of interest" description="Disordered" evidence="1">
    <location>
        <begin position="166"/>
        <end position="231"/>
    </location>
</feature>
<sequence>MTRHRTRTITVEGFASIRSATVGLGDLNVPVGASGAGRSNSITALAMLGRTVDGEPNLFVGQAGGAGVLMHDSAKGDATVRLRLDFTPDGHEAVPSPTHSGELFFAEETVWFQAEGYDRPHTESLGAGHRETRLDKKSSEPRASIASQLMDQFELGGLIVVERHGGASPFTRPSPDTLARIGGRPMSRHDRAAAPTRCRPRTLRPRPPERFPEGRGRRVVKAPVSGGVRRR</sequence>
<protein>
    <submittedName>
        <fullName evidence="2">Uncharacterized protein</fullName>
    </submittedName>
</protein>
<evidence type="ECO:0000256" key="1">
    <source>
        <dbReference type="SAM" id="MobiDB-lite"/>
    </source>
</evidence>
<name>A0AA97M200_9ACTN</name>
<evidence type="ECO:0000313" key="3">
    <source>
        <dbReference type="Proteomes" id="UP000265719"/>
    </source>
</evidence>
<dbReference type="EMBL" id="CP063196">
    <property type="protein sequence ID" value="UOE17888.1"/>
    <property type="molecule type" value="Genomic_DNA"/>
</dbReference>
<proteinExistence type="predicted"/>
<evidence type="ECO:0000313" key="2">
    <source>
        <dbReference type="EMBL" id="UOE17888.1"/>
    </source>
</evidence>
<feature type="compositionally biased region" description="Basic and acidic residues" evidence="1">
    <location>
        <begin position="206"/>
        <end position="216"/>
    </location>
</feature>
<accession>A0AA97M200</accession>
<dbReference type="AlphaFoldDB" id="A0AA97M200"/>
<keyword evidence="3" id="KW-1185">Reference proteome</keyword>
<reference evidence="2" key="1">
    <citation type="submission" date="2020-10" db="EMBL/GenBank/DDBJ databases">
        <title>De novo genome project of the cellulose decomposer Thermobifida halotolerans type strain.</title>
        <authorList>
            <person name="Nagy I."/>
            <person name="Horvath B."/>
            <person name="Kukolya J."/>
            <person name="Nagy I."/>
            <person name="Orsini M."/>
        </authorList>
    </citation>
    <scope>NUCLEOTIDE SEQUENCE</scope>
    <source>
        <strain evidence="2">DSM 44931</strain>
    </source>
</reference>
<gene>
    <name evidence="2" type="ORF">NI17_013495</name>
</gene>
<organism evidence="2 3">
    <name type="scientific">Thermobifida halotolerans</name>
    <dbReference type="NCBI Taxonomy" id="483545"/>
    <lineage>
        <taxon>Bacteria</taxon>
        <taxon>Bacillati</taxon>
        <taxon>Actinomycetota</taxon>
        <taxon>Actinomycetes</taxon>
        <taxon>Streptosporangiales</taxon>
        <taxon>Nocardiopsidaceae</taxon>
        <taxon>Thermobifida</taxon>
    </lineage>
</organism>
<dbReference type="KEGG" id="thao:NI17_013495"/>
<feature type="region of interest" description="Disordered" evidence="1">
    <location>
        <begin position="121"/>
        <end position="140"/>
    </location>
</feature>